<dbReference type="EMBL" id="OQ865376">
    <property type="protein sequence ID" value="WHV01266.1"/>
    <property type="molecule type" value="Genomic_DNA"/>
</dbReference>
<dbReference type="Pfam" id="PF12796">
    <property type="entry name" value="Ank_2"/>
    <property type="match status" value="2"/>
</dbReference>
<evidence type="ECO:0000256" key="2">
    <source>
        <dbReference type="ARBA" id="ARBA00023043"/>
    </source>
</evidence>
<dbReference type="Pfam" id="PF00023">
    <property type="entry name" value="Ank"/>
    <property type="match status" value="1"/>
</dbReference>
<sequence>MKNYTPYLRTVVVNGYIIHINKMDHQVAMCNAITTNNMNVLSYMLSIGHNPNFEIYNGISPLTLAMKFRNSLAIKLLMKHGALPKVEPGSRSPLHDAVVRGKTKAVEMLLMVNAYADDVFYKDGMTPLYLATKLQKVEIMKTLLKHKADPDISSTDKTSALHLAVMLGDVNMTKLLIRNKATLDLEDGYGYTPLLHAVAYKNIEICKLLLDSGANPNYVGRNGDVALLCAVENNRPDIVRLLISRGADCNIMTTIEGEYCTILDVIKNHCIDLKTEAIAALIAEILISIHRKSISEPIDGFKKNTSTIEDTGEFLEVKAKCIQELTYMKSQKIGKKSLYEMFILENNTHRQNENVLARNVKKILTVNNEIHLYRYLLREAVKISLKRSVMLKTAISVTDDEINQSKWTILPYEVKYLIMEKISNSDLVNIIPKLPV</sequence>
<feature type="repeat" description="ANK" evidence="3">
    <location>
        <begin position="156"/>
        <end position="188"/>
    </location>
</feature>
<dbReference type="SMART" id="SM00248">
    <property type="entry name" value="ANK"/>
    <property type="match status" value="7"/>
</dbReference>
<evidence type="ECO:0000256" key="1">
    <source>
        <dbReference type="ARBA" id="ARBA00022737"/>
    </source>
</evidence>
<dbReference type="InterPro" id="IPR018272">
    <property type="entry name" value="PRANC_domain"/>
</dbReference>
<feature type="repeat" description="ANK" evidence="3">
    <location>
        <begin position="123"/>
        <end position="155"/>
    </location>
</feature>
<dbReference type="Gene3D" id="1.25.40.20">
    <property type="entry name" value="Ankyrin repeat-containing domain"/>
    <property type="match status" value="1"/>
</dbReference>
<dbReference type="PROSITE" id="PS50088">
    <property type="entry name" value="ANK_REPEAT"/>
    <property type="match status" value="4"/>
</dbReference>
<dbReference type="GO" id="GO:0004842">
    <property type="term" value="F:ubiquitin-protein transferase activity"/>
    <property type="evidence" value="ECO:0007669"/>
    <property type="project" value="TreeGrafter"/>
</dbReference>
<feature type="domain" description="PRANC" evidence="4">
    <location>
        <begin position="334"/>
        <end position="431"/>
    </location>
</feature>
<dbReference type="GO" id="GO:0085020">
    <property type="term" value="P:protein K6-linked ubiquitination"/>
    <property type="evidence" value="ECO:0007669"/>
    <property type="project" value="TreeGrafter"/>
</dbReference>
<dbReference type="SUPFAM" id="SSF48403">
    <property type="entry name" value="Ankyrin repeat"/>
    <property type="match status" value="1"/>
</dbReference>
<dbReference type="PANTHER" id="PTHR24171">
    <property type="entry name" value="ANKYRIN REPEAT DOMAIN-CONTAINING PROTEIN 39-RELATED"/>
    <property type="match status" value="1"/>
</dbReference>
<gene>
    <name evidence="5" type="ORF">CDPV99-150</name>
</gene>
<proteinExistence type="predicted"/>
<evidence type="ECO:0000313" key="5">
    <source>
        <dbReference type="EMBL" id="WHV01266.1"/>
    </source>
</evidence>
<accession>A0AAT9UPJ9</accession>
<keyword evidence="1" id="KW-0677">Repeat</keyword>
<evidence type="ECO:0000259" key="4">
    <source>
        <dbReference type="Pfam" id="PF09372"/>
    </source>
</evidence>
<feature type="repeat" description="ANK" evidence="3">
    <location>
        <begin position="222"/>
        <end position="254"/>
    </location>
</feature>
<evidence type="ECO:0000256" key="3">
    <source>
        <dbReference type="PROSITE-ProRule" id="PRU00023"/>
    </source>
</evidence>
<reference evidence="5" key="1">
    <citation type="submission" date="2023-04" db="EMBL/GenBank/DDBJ databases">
        <title>Genomic characterization of avipoxvirus isolates from Andean condor (Vultur gryphus).</title>
        <authorList>
            <person name="Butt S.L."/>
            <person name="Do Nascimento G.M."/>
            <person name="Tripathy D.N."/>
            <person name="Diel D.G."/>
        </authorList>
    </citation>
    <scope>NUCLEOTIDE SEQUENCE</scope>
    <source>
        <strain evidence="5">CDPV99</strain>
    </source>
</reference>
<dbReference type="InterPro" id="IPR036770">
    <property type="entry name" value="Ankyrin_rpt-contain_sf"/>
</dbReference>
<feature type="repeat" description="ANK" evidence="3">
    <location>
        <begin position="189"/>
        <end position="221"/>
    </location>
</feature>
<dbReference type="PRINTS" id="PR01415">
    <property type="entry name" value="ANKYRIN"/>
</dbReference>
<keyword evidence="2 3" id="KW-0040">ANK repeat</keyword>
<organism evidence="5">
    <name type="scientific">Condorpox virus</name>
    <dbReference type="NCBI Taxonomy" id="3049970"/>
    <lineage>
        <taxon>Viruses</taxon>
        <taxon>Varidnaviria</taxon>
        <taxon>Bamfordvirae</taxon>
        <taxon>Nucleocytoviricota</taxon>
        <taxon>Pokkesviricetes</taxon>
        <taxon>Chitovirales</taxon>
        <taxon>Poxviridae</taxon>
        <taxon>Chordopoxvirinae</taxon>
        <taxon>Avipoxvirus</taxon>
    </lineage>
</organism>
<dbReference type="Pfam" id="PF09372">
    <property type="entry name" value="PRANC"/>
    <property type="match status" value="1"/>
</dbReference>
<dbReference type="InterPro" id="IPR002110">
    <property type="entry name" value="Ankyrin_rpt"/>
</dbReference>
<dbReference type="PROSITE" id="PS50297">
    <property type="entry name" value="ANK_REP_REGION"/>
    <property type="match status" value="4"/>
</dbReference>
<protein>
    <submittedName>
        <fullName evidence="5">Ankyrin repeat containing protein</fullName>
    </submittedName>
</protein>
<dbReference type="PANTHER" id="PTHR24171:SF8">
    <property type="entry name" value="BRCA1-ASSOCIATED RING DOMAIN PROTEIN 1"/>
    <property type="match status" value="1"/>
</dbReference>
<name>A0AAT9UPJ9_9POXV</name>